<comment type="caution">
    <text evidence="1">The sequence shown here is derived from an EMBL/GenBank/DDBJ whole genome shotgun (WGS) entry which is preliminary data.</text>
</comment>
<protein>
    <submittedName>
        <fullName evidence="1">Uncharacterized protein</fullName>
    </submittedName>
</protein>
<proteinExistence type="predicted"/>
<accession>A0A9W8K0E4</accession>
<reference evidence="1" key="1">
    <citation type="submission" date="2022-07" db="EMBL/GenBank/DDBJ databases">
        <title>Genome Sequence of Agrocybe chaxingu.</title>
        <authorList>
            <person name="Buettner E."/>
        </authorList>
    </citation>
    <scope>NUCLEOTIDE SEQUENCE</scope>
    <source>
        <strain evidence="1">MP-N11</strain>
    </source>
</reference>
<dbReference type="Proteomes" id="UP001148786">
    <property type="component" value="Unassembled WGS sequence"/>
</dbReference>
<evidence type="ECO:0000313" key="2">
    <source>
        <dbReference type="Proteomes" id="UP001148786"/>
    </source>
</evidence>
<keyword evidence="2" id="KW-1185">Reference proteome</keyword>
<name>A0A9W8K0E4_9AGAR</name>
<gene>
    <name evidence="1" type="ORF">NLJ89_g5773</name>
</gene>
<dbReference type="EMBL" id="JANKHO010000565">
    <property type="protein sequence ID" value="KAJ3508399.1"/>
    <property type="molecule type" value="Genomic_DNA"/>
</dbReference>
<dbReference type="AlphaFoldDB" id="A0A9W8K0E4"/>
<organism evidence="1 2">
    <name type="scientific">Agrocybe chaxingu</name>
    <dbReference type="NCBI Taxonomy" id="84603"/>
    <lineage>
        <taxon>Eukaryota</taxon>
        <taxon>Fungi</taxon>
        <taxon>Dikarya</taxon>
        <taxon>Basidiomycota</taxon>
        <taxon>Agaricomycotina</taxon>
        <taxon>Agaricomycetes</taxon>
        <taxon>Agaricomycetidae</taxon>
        <taxon>Agaricales</taxon>
        <taxon>Agaricineae</taxon>
        <taxon>Strophariaceae</taxon>
        <taxon>Agrocybe</taxon>
    </lineage>
</organism>
<evidence type="ECO:0000313" key="1">
    <source>
        <dbReference type="EMBL" id="KAJ3508399.1"/>
    </source>
</evidence>
<sequence length="78" mass="8545">MADASRPRIGFFTPLSFTVGQRLDALAWSLGDSAPVHSQSYKASAMSTSKLTRRSAEDDSIKWPNAYIIELPQNLSDA</sequence>